<dbReference type="RefSeq" id="WP_047942193.1">
    <property type="nucleotide sequence ID" value="NZ_CP053989.1"/>
</dbReference>
<evidence type="ECO:0000313" key="6">
    <source>
        <dbReference type="Proteomes" id="UP000036045"/>
    </source>
</evidence>
<dbReference type="GO" id="GO:0009264">
    <property type="term" value="P:deoxyribonucleotide catabolic process"/>
    <property type="evidence" value="ECO:0007669"/>
    <property type="project" value="InterPro"/>
</dbReference>
<protein>
    <recommendedName>
        <fullName evidence="3">Nucleotidase</fullName>
        <ecNumber evidence="3">3.1.3.-</ecNumber>
    </recommendedName>
</protein>
<evidence type="ECO:0000256" key="3">
    <source>
        <dbReference type="PIRNR" id="PIRNR021362"/>
    </source>
</evidence>
<evidence type="ECO:0000313" key="5">
    <source>
        <dbReference type="EMBL" id="KLV26259.1"/>
    </source>
</evidence>
<keyword evidence="6" id="KW-1185">Reference proteome</keyword>
<gene>
    <name evidence="5" type="ORF">ABW02_11250</name>
</gene>
<dbReference type="PANTHER" id="PTHR35134:SF2">
    <property type="entry name" value="NUCLEOTIDASE YQFW-RELATED"/>
    <property type="match status" value="1"/>
</dbReference>
<sequence>MKFGFDIDDTLINLRQHAFELYNHKLKKNIPLKDFHALKTVEIHEPFGLNATEGKQLWNSLREEIYFTNCPPFPDAIEALNELVSNGHEVYYITARKKQFAEKTKDWMKQAGFPVIDSHFFCGMEDHEKICIIQELQLDYYFDDKPAVLETLQGYTTKLYVKDHPYNQHLEELNRIKEWNQLRALYES</sequence>
<feature type="active site" description="Proton donor" evidence="4">
    <location>
        <position position="8"/>
    </location>
</feature>
<dbReference type="OrthoDB" id="573782at2"/>
<dbReference type="InterPro" id="IPR009206">
    <property type="entry name" value="Nucleotidase_putative"/>
</dbReference>
<evidence type="ECO:0000256" key="4">
    <source>
        <dbReference type="PIRSR" id="PIRSR610708-1"/>
    </source>
</evidence>
<dbReference type="PIRSF" id="PIRSF021362">
    <property type="entry name" value="UCP021362_HAD"/>
    <property type="match status" value="1"/>
</dbReference>
<comment type="similarity">
    <text evidence="1 3">Belongs to the 5'(3')-deoxyribonucleotidase family.</text>
</comment>
<accession>A0A0J1IJV5</accession>
<dbReference type="PANTHER" id="PTHR35134">
    <property type="entry name" value="NUCLEOTIDASE YQFW-RELATED"/>
    <property type="match status" value="1"/>
</dbReference>
<reference evidence="5 6" key="1">
    <citation type="submission" date="2015-05" db="EMBL/GenBank/DDBJ databases">
        <title>Whole genome sequence and identification of bacterial endophytes from Costus igneus.</title>
        <authorList>
            <person name="Lee Y.P."/>
            <person name="Gan H.M."/>
            <person name="Eng W."/>
            <person name="Wheatley M.S."/>
            <person name="Caraballo A."/>
            <person name="Polter S."/>
            <person name="Savka M.A."/>
            <person name="Hudson A.O."/>
        </authorList>
    </citation>
    <scope>NUCLEOTIDE SEQUENCE [LARGE SCALE GENOMIC DNA]</scope>
    <source>
        <strain evidence="5 6">RIT379</strain>
    </source>
</reference>
<dbReference type="Pfam" id="PF06941">
    <property type="entry name" value="NT5C"/>
    <property type="match status" value="1"/>
</dbReference>
<keyword evidence="2 3" id="KW-0378">Hydrolase</keyword>
<dbReference type="AlphaFoldDB" id="A0A0J1IJV5"/>
<dbReference type="InterPro" id="IPR052419">
    <property type="entry name" value="5_3-deoxyribonucleotidase-like"/>
</dbReference>
<dbReference type="InterPro" id="IPR010708">
    <property type="entry name" value="5'(3')-deoxyribonucleotidase"/>
</dbReference>
<dbReference type="PATRIC" id="fig|1397.4.peg.5574"/>
<organism evidence="5 6">
    <name type="scientific">Niallia circulans</name>
    <name type="common">Bacillus circulans</name>
    <dbReference type="NCBI Taxonomy" id="1397"/>
    <lineage>
        <taxon>Bacteria</taxon>
        <taxon>Bacillati</taxon>
        <taxon>Bacillota</taxon>
        <taxon>Bacilli</taxon>
        <taxon>Bacillales</taxon>
        <taxon>Bacillaceae</taxon>
        <taxon>Niallia</taxon>
    </lineage>
</organism>
<dbReference type="GO" id="GO:0008253">
    <property type="term" value="F:5'-nucleotidase activity"/>
    <property type="evidence" value="ECO:0007669"/>
    <property type="project" value="InterPro"/>
</dbReference>
<evidence type="ECO:0000256" key="1">
    <source>
        <dbReference type="ARBA" id="ARBA00009589"/>
    </source>
</evidence>
<feature type="active site" description="Nucleophile" evidence="4">
    <location>
        <position position="6"/>
    </location>
</feature>
<evidence type="ECO:0000256" key="2">
    <source>
        <dbReference type="ARBA" id="ARBA00022801"/>
    </source>
</evidence>
<dbReference type="Proteomes" id="UP000036045">
    <property type="component" value="Unassembled WGS sequence"/>
</dbReference>
<dbReference type="GeneID" id="56350946"/>
<comment type="caution">
    <text evidence="5">The sequence shown here is derived from an EMBL/GenBank/DDBJ whole genome shotgun (WGS) entry which is preliminary data.</text>
</comment>
<dbReference type="Gene3D" id="3.40.50.1000">
    <property type="entry name" value="HAD superfamily/HAD-like"/>
    <property type="match status" value="1"/>
</dbReference>
<dbReference type="EMBL" id="LDPH01000009">
    <property type="protein sequence ID" value="KLV26259.1"/>
    <property type="molecule type" value="Genomic_DNA"/>
</dbReference>
<dbReference type="SUPFAM" id="SSF56784">
    <property type="entry name" value="HAD-like"/>
    <property type="match status" value="1"/>
</dbReference>
<proteinExistence type="inferred from homology"/>
<name>A0A0J1IJV5_NIACI</name>
<dbReference type="InterPro" id="IPR036412">
    <property type="entry name" value="HAD-like_sf"/>
</dbReference>
<dbReference type="InterPro" id="IPR023214">
    <property type="entry name" value="HAD_sf"/>
</dbReference>
<dbReference type="EC" id="3.1.3.-" evidence="3"/>